<dbReference type="InterPro" id="IPR007525">
    <property type="entry name" value="FrhB_FdhB_C"/>
</dbReference>
<evidence type="ECO:0000313" key="4">
    <source>
        <dbReference type="EMBL" id="KKL52459.1"/>
    </source>
</evidence>
<reference evidence="4" key="1">
    <citation type="journal article" date="2015" name="Nature">
        <title>Complex archaea that bridge the gap between prokaryotes and eukaryotes.</title>
        <authorList>
            <person name="Spang A."/>
            <person name="Saw J.H."/>
            <person name="Jorgensen S.L."/>
            <person name="Zaremba-Niedzwiedzka K."/>
            <person name="Martijn J."/>
            <person name="Lind A.E."/>
            <person name="van Eijk R."/>
            <person name="Schleper C."/>
            <person name="Guy L."/>
            <person name="Ettema T.J."/>
        </authorList>
    </citation>
    <scope>NUCLEOTIDE SEQUENCE</scope>
</reference>
<evidence type="ECO:0000259" key="3">
    <source>
        <dbReference type="Pfam" id="PF04432"/>
    </source>
</evidence>
<dbReference type="AlphaFoldDB" id="A0A0F9CTC0"/>
<dbReference type="PANTHER" id="PTHR31332:SF6">
    <property type="entry name" value="FORMATE DEHYDROGENASE SUBUNIT BETA"/>
    <property type="match status" value="1"/>
</dbReference>
<keyword evidence="2" id="KW-0479">Metal-binding</keyword>
<comment type="caution">
    <text evidence="4">The sequence shown here is derived from an EMBL/GenBank/DDBJ whole genome shotgun (WGS) entry which is preliminary data.</text>
</comment>
<dbReference type="PANTHER" id="PTHR31332">
    <property type="entry name" value="7-HYDROXYMETHYL CHLOROPHYLL A REDUCTASE, CHLOROPLASTIC"/>
    <property type="match status" value="1"/>
</dbReference>
<dbReference type="InterPro" id="IPR045220">
    <property type="entry name" value="FRHB/FDHB/HCAR-like"/>
</dbReference>
<dbReference type="Gene3D" id="3.10.450.750">
    <property type="match status" value="1"/>
</dbReference>
<evidence type="ECO:0000256" key="2">
    <source>
        <dbReference type="ARBA" id="ARBA00023014"/>
    </source>
</evidence>
<keyword evidence="1" id="KW-0408">Iron</keyword>
<feature type="non-terminal residue" evidence="4">
    <location>
        <position position="1"/>
    </location>
</feature>
<organism evidence="4">
    <name type="scientific">marine sediment metagenome</name>
    <dbReference type="NCBI Taxonomy" id="412755"/>
    <lineage>
        <taxon>unclassified sequences</taxon>
        <taxon>metagenomes</taxon>
        <taxon>ecological metagenomes</taxon>
    </lineage>
</organism>
<dbReference type="Pfam" id="PF04432">
    <property type="entry name" value="FrhB_FdhB_C"/>
    <property type="match status" value="1"/>
</dbReference>
<dbReference type="GO" id="GO:0052592">
    <property type="term" value="F:oxidoreductase activity, acting on CH or CH2 groups, with an iron-sulfur protein as acceptor"/>
    <property type="evidence" value="ECO:0007669"/>
    <property type="project" value="TreeGrafter"/>
</dbReference>
<feature type="domain" description="Coenzyme F420 hydrogenase/dehydrogenase beta subunit C-terminal" evidence="3">
    <location>
        <begin position="42"/>
        <end position="196"/>
    </location>
</feature>
<dbReference type="EMBL" id="LAZR01031884">
    <property type="protein sequence ID" value="KKL52459.1"/>
    <property type="molecule type" value="Genomic_DNA"/>
</dbReference>
<protein>
    <recommendedName>
        <fullName evidence="3">Coenzyme F420 hydrogenase/dehydrogenase beta subunit C-terminal domain-containing protein</fullName>
    </recommendedName>
</protein>
<evidence type="ECO:0000256" key="1">
    <source>
        <dbReference type="ARBA" id="ARBA00023004"/>
    </source>
</evidence>
<gene>
    <name evidence="4" type="ORF">LCGC14_2285240</name>
</gene>
<accession>A0A0F9CTC0</accession>
<keyword evidence="2" id="KW-0411">Iron-sulfur</keyword>
<proteinExistence type="predicted"/>
<name>A0A0F9CTC0_9ZZZZ</name>
<sequence length="351" mass="39343">NPWHPVAQVITSKADAVTSSGSIYTHSQTVEALMDSIRQDYRSIAFVGTPCNIDAVDKMLNSPAGMLRFFMRANVFKIGIFCMDAFSTETLYKKFEDDGLDLSKIVKMDINKGKFHLYYENSEEEPVKSYPISSLHKFKSPSCAFCTDLTAENADISVGSVGSGAKKNTVFARTGIGAEILEDAAKKGYITIEPYNAINLNAVLNLAKRKKSAKYNIQKRKVFVVREVYDEEDEERINIETMPEAEKPKILKGNRKVLSATKKLDVVKKVLNLTITNTIGFTLDDLKVRVSAVDELFEANPWITTIKEFFPFETIEVTYPINSLEGSVLIEATSETYGKIFSRTLKYSPKK</sequence>
<dbReference type="GO" id="GO:0051536">
    <property type="term" value="F:iron-sulfur cluster binding"/>
    <property type="evidence" value="ECO:0007669"/>
    <property type="project" value="UniProtKB-KW"/>
</dbReference>